<organism evidence="13 14">
    <name type="scientific">Wickerhamiella sorbophila</name>
    <dbReference type="NCBI Taxonomy" id="45607"/>
    <lineage>
        <taxon>Eukaryota</taxon>
        <taxon>Fungi</taxon>
        <taxon>Dikarya</taxon>
        <taxon>Ascomycota</taxon>
        <taxon>Saccharomycotina</taxon>
        <taxon>Dipodascomycetes</taxon>
        <taxon>Dipodascales</taxon>
        <taxon>Trichomonascaceae</taxon>
        <taxon>Wickerhamiella</taxon>
    </lineage>
</organism>
<evidence type="ECO:0000256" key="7">
    <source>
        <dbReference type="ARBA" id="ARBA00023136"/>
    </source>
</evidence>
<proteinExistence type="inferred from homology"/>
<dbReference type="InterPro" id="IPR027417">
    <property type="entry name" value="P-loop_NTPase"/>
</dbReference>
<dbReference type="Proteomes" id="UP000238350">
    <property type="component" value="Unassembled WGS sequence"/>
</dbReference>
<dbReference type="SUPFAM" id="SSF52540">
    <property type="entry name" value="P-loop containing nucleoside triphosphate hydrolases"/>
    <property type="match status" value="2"/>
</dbReference>
<feature type="domain" description="AAA+ ATPase" evidence="12">
    <location>
        <begin position="435"/>
        <end position="569"/>
    </location>
</feature>
<dbReference type="Gene3D" id="6.10.250.2610">
    <property type="match status" value="1"/>
</dbReference>
<dbReference type="Pfam" id="PF00004">
    <property type="entry name" value="AAA"/>
    <property type="match status" value="2"/>
</dbReference>
<comment type="similarity">
    <text evidence="2">Belongs to the AAA ATPase family.</text>
</comment>
<keyword evidence="4" id="KW-0547">Nucleotide-binding</keyword>
<evidence type="ECO:0000259" key="12">
    <source>
        <dbReference type="SMART" id="SM00382"/>
    </source>
</evidence>
<keyword evidence="7" id="KW-0472">Membrane</keyword>
<dbReference type="FunFam" id="1.10.8.60:FF:000039">
    <property type="entry name" value="peroxisome biogenesis factor 6"/>
    <property type="match status" value="1"/>
</dbReference>
<dbReference type="InterPro" id="IPR003959">
    <property type="entry name" value="ATPase_AAA_core"/>
</dbReference>
<evidence type="ECO:0000256" key="6">
    <source>
        <dbReference type="ARBA" id="ARBA00022840"/>
    </source>
</evidence>
<evidence type="ECO:0000256" key="8">
    <source>
        <dbReference type="ARBA" id="ARBA00034811"/>
    </source>
</evidence>
<dbReference type="Gene3D" id="1.20.58.1710">
    <property type="match status" value="1"/>
</dbReference>
<keyword evidence="3" id="KW-0962">Peroxisome biogenesis</keyword>
<evidence type="ECO:0000256" key="4">
    <source>
        <dbReference type="ARBA" id="ARBA00022741"/>
    </source>
</evidence>
<evidence type="ECO:0000256" key="1">
    <source>
        <dbReference type="ARBA" id="ARBA00004370"/>
    </source>
</evidence>
<dbReference type="GO" id="GO:0005778">
    <property type="term" value="C:peroxisomal membrane"/>
    <property type="evidence" value="ECO:0007669"/>
    <property type="project" value="TreeGrafter"/>
</dbReference>
<dbReference type="FunFam" id="3.40.50.300:FF:000109">
    <property type="entry name" value="Peroxisomal biogenesis factor 6"/>
    <property type="match status" value="1"/>
</dbReference>
<keyword evidence="14" id="KW-1185">Reference proteome</keyword>
<dbReference type="InterPro" id="IPR050168">
    <property type="entry name" value="AAA_ATPase_domain"/>
</dbReference>
<dbReference type="EMBL" id="NDIQ01000021">
    <property type="protein sequence ID" value="PRT54882.1"/>
    <property type="molecule type" value="Genomic_DNA"/>
</dbReference>
<reference evidence="13 14" key="1">
    <citation type="submission" date="2017-04" db="EMBL/GenBank/DDBJ databases">
        <title>Genome sequencing of [Candida] sorbophila.</title>
        <authorList>
            <person name="Ahn J.O."/>
        </authorList>
    </citation>
    <scope>NUCLEOTIDE SEQUENCE [LARGE SCALE GENOMIC DNA]</scope>
    <source>
        <strain evidence="13 14">DS02</strain>
    </source>
</reference>
<evidence type="ECO:0000256" key="2">
    <source>
        <dbReference type="ARBA" id="ARBA00006914"/>
    </source>
</evidence>
<dbReference type="InterPro" id="IPR047533">
    <property type="entry name" value="RecA-like_PEX6_r2"/>
</dbReference>
<evidence type="ECO:0000313" key="13">
    <source>
        <dbReference type="EMBL" id="PRT54882.1"/>
    </source>
</evidence>
<gene>
    <name evidence="13" type="ORF">B9G98_02502</name>
</gene>
<dbReference type="GO" id="GO:0005524">
    <property type="term" value="F:ATP binding"/>
    <property type="evidence" value="ECO:0007669"/>
    <property type="project" value="UniProtKB-KW"/>
</dbReference>
<comment type="caution">
    <text evidence="13">The sequence shown here is derived from an EMBL/GenBank/DDBJ whole genome shotgun (WGS) entry which is preliminary data.</text>
</comment>
<dbReference type="Gene3D" id="1.10.8.60">
    <property type="match status" value="2"/>
</dbReference>
<name>A0A2T0FIQ1_9ASCO</name>
<evidence type="ECO:0000313" key="14">
    <source>
        <dbReference type="Proteomes" id="UP000238350"/>
    </source>
</evidence>
<dbReference type="OrthoDB" id="5553750at2759"/>
<dbReference type="GO" id="GO:0003712">
    <property type="term" value="F:transcription coregulator activity"/>
    <property type="evidence" value="ECO:0007669"/>
    <property type="project" value="InterPro"/>
</dbReference>
<evidence type="ECO:0000256" key="10">
    <source>
        <dbReference type="ARBA" id="ARBA00048778"/>
    </source>
</evidence>
<sequence length="1301" mass="143624">MLANHPDLQSGIPRGVAQQHEPRSEYIAVRSVPEYFPELPWTLFKTTKSLEVAVDDVWVGNTPGLGLPVPCLTQEVYPIKLTHVILSAPGHLYDNLAAKKEGLKSKLPPVIRQGDFLEDLLCRVRACDPVEQGVMTDETVISVVKDQESTAQEEEADYGVEISQFLQTEVDVIELKVKTLEHMIPLSGIIPRPSPSEDLESVVFMRIDQIARLGAFSGDLVQVTSGTGSRILRLYSYPEPNNASSEFIFLPPVLSYNMGSPMKISVQRCTEDHSFAVAKDVTLARIASPISTNRTYQHAFLSGLRSYFENSARIVKQNDVIAVPIDTLLAQTTFSSNTEEEVPALSGKANEIVWFKIAALDGGDSDEQFSISPAHTRMVQSGFVSEPGVPSSLGWHSYYSLKPLPPLLANPEQFKHVWQVRKLVKASQTPRGTTLHPTILLSSSKRGAGKSTTLRVVAADLGVHEMDIDCYQLVGDADAKTLGALKARLERASSSIAPCLVVLRHIEALAKKNDTDGRDSGLISSLGELLDEYVAKPGMIITATCADPDVLSDSVRNKFKFEVNVPVISETERKAVFAHLTSSVLPASRLAGKHRDVLEGFALRCDVSLASLALQSAGLTPPDLESIVRVAQQQAYRRIVKETNPRDWIISQKGVIKITPDDFEKAITDARAKYSDSIGAPRIPNVQWKDVGGLENVKGEIMDTIEMPLKYPQLFASGVKKRSGILFYGPPGTGKTLLAKAIATTFSLNFFSVKGPELLNMYIGESEANVRRVFQKARDAKPCVVFFDELDSVAPKRGNKGDSGGVMDRIVSQLLAELDGMSQGSDGVFVIGATNRPDLLDEALLRPGRFDKMLYLGVSDTHDKQRTIIEALTRKFDLAADVDLAQVAEKCPFTYTGADFYALSSDAMLNAMTRTAGEVDLKIAEYNKAREASGQPPITIRSWFEHVATDEDTHVQVTVADFEKAQNDLVPSVSADELAHYQRVRNTFEAKATSPEPNGQTNGANPAKREKLLPNGKHLFQAKTARDLITQANYMTEEVDYSGVPSVVLESLRVRLSQLVHSLTALLHRVQSAELPAWPALHQQFNLSILQLSSLVSTLETFHTNLGCAVTYPMPTFPVKTQGWLLTTLLRKKNLPEVDEWIDAGIAAAQRIDTDQSKSFNDWVLSIIPENVELEPFEKIKAPQPPTGWSLKQSISFMTEEATLKRVQRDLRDIQKVNSWRPHPEDVMKPEESVFYHHLINPTGTPPPGFMQFRADEFESTTTDESTACIPLPEQQEHIKTVYESGPQLRISITSFKPRTI</sequence>
<dbReference type="STRING" id="45607.A0A2T0FIQ1"/>
<evidence type="ECO:0000256" key="5">
    <source>
        <dbReference type="ARBA" id="ARBA00022801"/>
    </source>
</evidence>
<dbReference type="InterPro" id="IPR019364">
    <property type="entry name" value="Mediatior_Med8_fun/met"/>
</dbReference>
<feature type="domain" description="AAA+ ATPase" evidence="12">
    <location>
        <begin position="721"/>
        <end position="860"/>
    </location>
</feature>
<dbReference type="PROSITE" id="PS00674">
    <property type="entry name" value="AAA"/>
    <property type="match status" value="1"/>
</dbReference>
<dbReference type="Pfam" id="PF10232">
    <property type="entry name" value="Med8"/>
    <property type="match status" value="1"/>
</dbReference>
<comment type="catalytic activity">
    <reaction evidence="10">
        <text>ATP + H2O = ADP + phosphate + H(+)</text>
        <dbReference type="Rhea" id="RHEA:13065"/>
        <dbReference type="ChEBI" id="CHEBI:15377"/>
        <dbReference type="ChEBI" id="CHEBI:15378"/>
        <dbReference type="ChEBI" id="CHEBI:30616"/>
        <dbReference type="ChEBI" id="CHEBI:43474"/>
        <dbReference type="ChEBI" id="CHEBI:456216"/>
    </reaction>
    <physiologicalReaction direction="left-to-right" evidence="10">
        <dbReference type="Rhea" id="RHEA:13066"/>
    </physiologicalReaction>
</comment>
<dbReference type="SMART" id="SM00382">
    <property type="entry name" value="AAA"/>
    <property type="match status" value="2"/>
</dbReference>
<evidence type="ECO:0000256" key="11">
    <source>
        <dbReference type="SAM" id="MobiDB-lite"/>
    </source>
</evidence>
<dbReference type="GO" id="GO:0016592">
    <property type="term" value="C:mediator complex"/>
    <property type="evidence" value="ECO:0007669"/>
    <property type="project" value="InterPro"/>
</dbReference>
<dbReference type="GeneID" id="36516250"/>
<feature type="compositionally biased region" description="Polar residues" evidence="11">
    <location>
        <begin position="995"/>
        <end position="1004"/>
    </location>
</feature>
<dbReference type="PANTHER" id="PTHR23077:SF9">
    <property type="entry name" value="PEROXISOMAL ATPASE PEX6"/>
    <property type="match status" value="1"/>
</dbReference>
<dbReference type="Pfam" id="PF12622">
    <property type="entry name" value="NpwBP"/>
    <property type="match status" value="1"/>
</dbReference>
<keyword evidence="6" id="KW-0067">ATP-binding</keyword>
<dbReference type="GO" id="GO:0016558">
    <property type="term" value="P:protein import into peroxisome matrix"/>
    <property type="evidence" value="ECO:0007669"/>
    <property type="project" value="TreeGrafter"/>
</dbReference>
<feature type="region of interest" description="Disordered" evidence="11">
    <location>
        <begin position="989"/>
        <end position="1011"/>
    </location>
</feature>
<protein>
    <recommendedName>
        <fullName evidence="8">Peroxisomal ATPase PEX6</fullName>
    </recommendedName>
    <alternativeName>
        <fullName evidence="9">Peroxin-6</fullName>
    </alternativeName>
</protein>
<dbReference type="CDD" id="cd19527">
    <property type="entry name" value="RecA-like_PEX6_r2"/>
    <property type="match status" value="1"/>
</dbReference>
<dbReference type="Gene3D" id="3.40.50.300">
    <property type="entry name" value="P-loop containing nucleotide triphosphate hydrolases"/>
    <property type="match status" value="2"/>
</dbReference>
<comment type="subcellular location">
    <subcellularLocation>
        <location evidence="1">Membrane</location>
    </subcellularLocation>
</comment>
<dbReference type="PANTHER" id="PTHR23077">
    <property type="entry name" value="AAA-FAMILY ATPASE"/>
    <property type="match status" value="1"/>
</dbReference>
<evidence type="ECO:0000256" key="3">
    <source>
        <dbReference type="ARBA" id="ARBA00022593"/>
    </source>
</evidence>
<accession>A0A2T0FIQ1</accession>
<keyword evidence="5" id="KW-0378">Hydrolase</keyword>
<dbReference type="InterPro" id="IPR056995">
    <property type="entry name" value="PEX6_4th_dom"/>
</dbReference>
<dbReference type="GO" id="GO:0016887">
    <property type="term" value="F:ATP hydrolysis activity"/>
    <property type="evidence" value="ECO:0007669"/>
    <property type="project" value="InterPro"/>
</dbReference>
<dbReference type="GO" id="GO:0006357">
    <property type="term" value="P:regulation of transcription by RNA polymerase II"/>
    <property type="evidence" value="ECO:0007669"/>
    <property type="project" value="InterPro"/>
</dbReference>
<dbReference type="RefSeq" id="XP_024664827.1">
    <property type="nucleotide sequence ID" value="XM_024809059.1"/>
</dbReference>
<dbReference type="Pfam" id="PF23315">
    <property type="entry name" value="PEX6_4th"/>
    <property type="match status" value="1"/>
</dbReference>
<dbReference type="InterPro" id="IPR003960">
    <property type="entry name" value="ATPase_AAA_CS"/>
</dbReference>
<dbReference type="InterPro" id="IPR003593">
    <property type="entry name" value="AAA+_ATPase"/>
</dbReference>
<evidence type="ECO:0000256" key="9">
    <source>
        <dbReference type="ARBA" id="ARBA00034920"/>
    </source>
</evidence>
<dbReference type="GO" id="GO:0005829">
    <property type="term" value="C:cytosol"/>
    <property type="evidence" value="ECO:0007669"/>
    <property type="project" value="TreeGrafter"/>
</dbReference>